<dbReference type="GO" id="GO:0042795">
    <property type="term" value="P:snRNA transcription by RNA polymerase II"/>
    <property type="evidence" value="ECO:0007669"/>
    <property type="project" value="TreeGrafter"/>
</dbReference>
<protein>
    <submittedName>
        <fullName evidence="7">Small nuclear RNA activating complex, polypeptide 3</fullName>
    </submittedName>
</protein>
<comment type="similarity">
    <text evidence="2">Belongs to the SNAPC3/SRD2 family.</text>
</comment>
<comment type="caution">
    <text evidence="7">The sequence shown here is derived from an EMBL/GenBank/DDBJ whole genome shotgun (WGS) entry which is preliminary data.</text>
</comment>
<dbReference type="PANTHER" id="PTHR13421">
    <property type="entry name" value="SNRNA-ACTIVATING PROTEIN COMPLEX SUBUNIT 3"/>
    <property type="match status" value="1"/>
</dbReference>
<evidence type="ECO:0000256" key="3">
    <source>
        <dbReference type="ARBA" id="ARBA00023015"/>
    </source>
</evidence>
<evidence type="ECO:0000313" key="8">
    <source>
        <dbReference type="Proteomes" id="UP000253551"/>
    </source>
</evidence>
<dbReference type="GO" id="GO:0000978">
    <property type="term" value="F:RNA polymerase II cis-regulatory region sequence-specific DNA binding"/>
    <property type="evidence" value="ECO:0007669"/>
    <property type="project" value="TreeGrafter"/>
</dbReference>
<sequence length="405" mass="47126">VPPHEELVISPELFQDPELLTTVSNDMYRIINKLCANKSRIRPLLESVIDRRPQAKDVKSTRVMDTEQLEAIEMTEQNTTNGEVYVNPHVPKRRTYIKETQQLRPILPKPSTTDSGSLSVRLQELSTYFKQSKLKTVGPSHLYTLLNRQLEYTSFYSTIPELTVIDKEKIEWEDCENILITVTLYVNENANKKAQEIELLGFHNLCHLRDTITCFSDIPEEDVSDKEGVTILDEESKKTVPSMFYIDNVFYIDTRHEPFTESIYRPKINAWLGKKKVNREVFKYRVVEMTSVLFKDMAIHLDRPFAFLHGDGCEHMFIFKDLRLISPNEYKNEDEFPRTIGTIRFVRYKCSMCTIYPSAYVTTGDVLSGCSPCYFCKKCYESFHAESSYDKTYNYKTAKYNGSIL</sequence>
<dbReference type="Pfam" id="PF12251">
    <property type="entry name" value="SNAPC3"/>
    <property type="match status" value="1"/>
</dbReference>
<name>A0A367IPW4_RHIST</name>
<evidence type="ECO:0000256" key="1">
    <source>
        <dbReference type="ARBA" id="ARBA00004123"/>
    </source>
</evidence>
<organism evidence="7 8">
    <name type="scientific">Rhizopus stolonifer</name>
    <name type="common">Rhizopus nigricans</name>
    <dbReference type="NCBI Taxonomy" id="4846"/>
    <lineage>
        <taxon>Eukaryota</taxon>
        <taxon>Fungi</taxon>
        <taxon>Fungi incertae sedis</taxon>
        <taxon>Mucoromycota</taxon>
        <taxon>Mucoromycotina</taxon>
        <taxon>Mucoromycetes</taxon>
        <taxon>Mucorales</taxon>
        <taxon>Mucorineae</taxon>
        <taxon>Rhizopodaceae</taxon>
        <taxon>Rhizopus</taxon>
    </lineage>
</organism>
<keyword evidence="4" id="KW-0238">DNA-binding</keyword>
<dbReference type="OrthoDB" id="3437960at2759"/>
<keyword evidence="8" id="KW-1185">Reference proteome</keyword>
<reference evidence="7 8" key="1">
    <citation type="journal article" date="2018" name="G3 (Bethesda)">
        <title>Phylogenetic and Phylogenomic Definition of Rhizopus Species.</title>
        <authorList>
            <person name="Gryganskyi A.P."/>
            <person name="Golan J."/>
            <person name="Dolatabadi S."/>
            <person name="Mondo S."/>
            <person name="Robb S."/>
            <person name="Idnurm A."/>
            <person name="Muszewska A."/>
            <person name="Steczkiewicz K."/>
            <person name="Masonjones S."/>
            <person name="Liao H.L."/>
            <person name="Gajdeczka M.T."/>
            <person name="Anike F."/>
            <person name="Vuek A."/>
            <person name="Anishchenko I.M."/>
            <person name="Voigt K."/>
            <person name="de Hoog G.S."/>
            <person name="Smith M.E."/>
            <person name="Heitman J."/>
            <person name="Vilgalys R."/>
            <person name="Stajich J.E."/>
        </authorList>
    </citation>
    <scope>NUCLEOTIDE SEQUENCE [LARGE SCALE GENOMIC DNA]</scope>
    <source>
        <strain evidence="7 8">LSU 92-RS-03</strain>
    </source>
</reference>
<dbReference type="AlphaFoldDB" id="A0A367IPW4"/>
<accession>A0A367IPW4</accession>
<dbReference type="GO" id="GO:0042796">
    <property type="term" value="P:snRNA transcription by RNA polymerase III"/>
    <property type="evidence" value="ECO:0007669"/>
    <property type="project" value="TreeGrafter"/>
</dbReference>
<evidence type="ECO:0000256" key="5">
    <source>
        <dbReference type="ARBA" id="ARBA00023163"/>
    </source>
</evidence>
<proteinExistence type="inferred from homology"/>
<gene>
    <name evidence="7" type="primary">SNAPC3</name>
    <name evidence="7" type="ORF">CU098_004386</name>
</gene>
<dbReference type="PANTHER" id="PTHR13421:SF16">
    <property type="entry name" value="SNRNA-ACTIVATING PROTEIN COMPLEX SUBUNIT 3"/>
    <property type="match status" value="1"/>
</dbReference>
<dbReference type="STRING" id="4846.A0A367IPW4"/>
<keyword evidence="5" id="KW-0804">Transcription</keyword>
<dbReference type="Proteomes" id="UP000253551">
    <property type="component" value="Unassembled WGS sequence"/>
</dbReference>
<dbReference type="GO" id="GO:0001006">
    <property type="term" value="F:RNA polymerase III type 3 promoter sequence-specific DNA binding"/>
    <property type="evidence" value="ECO:0007669"/>
    <property type="project" value="TreeGrafter"/>
</dbReference>
<dbReference type="GO" id="GO:0003681">
    <property type="term" value="F:bent DNA binding"/>
    <property type="evidence" value="ECO:0007669"/>
    <property type="project" value="TreeGrafter"/>
</dbReference>
<evidence type="ECO:0000313" key="7">
    <source>
        <dbReference type="EMBL" id="RCH79718.1"/>
    </source>
</evidence>
<dbReference type="GO" id="GO:0019185">
    <property type="term" value="C:snRNA-activating protein complex"/>
    <property type="evidence" value="ECO:0007669"/>
    <property type="project" value="TreeGrafter"/>
</dbReference>
<evidence type="ECO:0000256" key="4">
    <source>
        <dbReference type="ARBA" id="ARBA00023125"/>
    </source>
</evidence>
<dbReference type="GO" id="GO:0001046">
    <property type="term" value="F:core promoter sequence-specific DNA binding"/>
    <property type="evidence" value="ECO:0007669"/>
    <property type="project" value="TreeGrafter"/>
</dbReference>
<feature type="non-terminal residue" evidence="7">
    <location>
        <position position="1"/>
    </location>
</feature>
<dbReference type="EMBL" id="PJQM01006413">
    <property type="protein sequence ID" value="RCH79718.1"/>
    <property type="molecule type" value="Genomic_DNA"/>
</dbReference>
<evidence type="ECO:0000256" key="2">
    <source>
        <dbReference type="ARBA" id="ARBA00010410"/>
    </source>
</evidence>
<comment type="subcellular location">
    <subcellularLocation>
        <location evidence="1">Nucleus</location>
    </subcellularLocation>
</comment>
<dbReference type="InterPro" id="IPR022042">
    <property type="entry name" value="snRNA-activating_su3"/>
</dbReference>
<keyword evidence="3" id="KW-0805">Transcription regulation</keyword>
<keyword evidence="6" id="KW-0539">Nucleus</keyword>
<dbReference type="GO" id="GO:0005634">
    <property type="term" value="C:nucleus"/>
    <property type="evidence" value="ECO:0007669"/>
    <property type="project" value="UniProtKB-SubCell"/>
</dbReference>
<evidence type="ECO:0000256" key="6">
    <source>
        <dbReference type="ARBA" id="ARBA00023242"/>
    </source>
</evidence>